<feature type="transmembrane region" description="Helical" evidence="9">
    <location>
        <begin position="62"/>
        <end position="81"/>
    </location>
</feature>
<dbReference type="PANTHER" id="PTHR45695:SF9">
    <property type="entry name" value="LEUCOKININ RECEPTOR"/>
    <property type="match status" value="1"/>
</dbReference>
<dbReference type="EMBL" id="QCYY01002315">
    <property type="protein sequence ID" value="ROT71291.1"/>
    <property type="molecule type" value="Genomic_DNA"/>
</dbReference>
<name>A0A3R7PMH0_PENVA</name>
<comment type="subcellular location">
    <subcellularLocation>
        <location evidence="1">Membrane</location>
        <topology evidence="1">Multi-pass membrane protein</topology>
    </subcellularLocation>
</comment>
<keyword evidence="3 9" id="KW-0812">Transmembrane</keyword>
<gene>
    <name evidence="11" type="ORF">C7M84_010396</name>
</gene>
<organism evidence="11 12">
    <name type="scientific">Penaeus vannamei</name>
    <name type="common">Whiteleg shrimp</name>
    <name type="synonym">Litopenaeus vannamei</name>
    <dbReference type="NCBI Taxonomy" id="6689"/>
    <lineage>
        <taxon>Eukaryota</taxon>
        <taxon>Metazoa</taxon>
        <taxon>Ecdysozoa</taxon>
        <taxon>Arthropoda</taxon>
        <taxon>Crustacea</taxon>
        <taxon>Multicrustacea</taxon>
        <taxon>Malacostraca</taxon>
        <taxon>Eumalacostraca</taxon>
        <taxon>Eucarida</taxon>
        <taxon>Decapoda</taxon>
        <taxon>Dendrobranchiata</taxon>
        <taxon>Penaeoidea</taxon>
        <taxon>Penaeidae</taxon>
        <taxon>Penaeus</taxon>
    </lineage>
</organism>
<evidence type="ECO:0000256" key="9">
    <source>
        <dbReference type="SAM" id="Phobius"/>
    </source>
</evidence>
<dbReference type="PROSITE" id="PS50262">
    <property type="entry name" value="G_PROTEIN_RECEP_F1_2"/>
    <property type="match status" value="1"/>
</dbReference>
<dbReference type="PANTHER" id="PTHR45695">
    <property type="entry name" value="LEUCOKININ RECEPTOR-RELATED"/>
    <property type="match status" value="1"/>
</dbReference>
<sequence length="122" mass="12891">MESAGEASNATGGAALLYEVPTSLVVLLSFFYGSISLVAVVGNALVMWVVATSKKMHTVTNYFIANLALADIIIGLFAIPFQVVIASIWLFSTTLAIPNAIALRVVRVPDEATGRDKPYCAA</sequence>
<accession>A0A3R7PMH0</accession>
<keyword evidence="5" id="KW-0297">G-protein coupled receptor</keyword>
<dbReference type="SUPFAM" id="SSF81321">
    <property type="entry name" value="Family A G protein-coupled receptor-like"/>
    <property type="match status" value="1"/>
</dbReference>
<evidence type="ECO:0000256" key="7">
    <source>
        <dbReference type="ARBA" id="ARBA00023170"/>
    </source>
</evidence>
<dbReference type="InterPro" id="IPR017452">
    <property type="entry name" value="GPCR_Rhodpsn_7TM"/>
</dbReference>
<feature type="domain" description="G-protein coupled receptors family 1 profile" evidence="10">
    <location>
        <begin position="42"/>
        <end position="122"/>
    </location>
</feature>
<reference evidence="11 12" key="2">
    <citation type="submission" date="2019-01" db="EMBL/GenBank/DDBJ databases">
        <title>The decoding of complex shrimp genome reveals the adaptation for benthos swimmer, frequently molting mechanism and breeding impact on genome.</title>
        <authorList>
            <person name="Sun Y."/>
            <person name="Gao Y."/>
            <person name="Yu Y."/>
        </authorList>
    </citation>
    <scope>NUCLEOTIDE SEQUENCE [LARGE SCALE GENOMIC DNA]</scope>
    <source>
        <tissue evidence="11">Muscle</tissue>
    </source>
</reference>
<dbReference type="OrthoDB" id="9445642at2759"/>
<comment type="similarity">
    <text evidence="2">Belongs to the G-protein coupled receptor 1 family.</text>
</comment>
<evidence type="ECO:0000256" key="5">
    <source>
        <dbReference type="ARBA" id="ARBA00023040"/>
    </source>
</evidence>
<evidence type="ECO:0000256" key="8">
    <source>
        <dbReference type="ARBA" id="ARBA00023224"/>
    </source>
</evidence>
<proteinExistence type="inferred from homology"/>
<keyword evidence="7 11" id="KW-0675">Receptor</keyword>
<evidence type="ECO:0000256" key="6">
    <source>
        <dbReference type="ARBA" id="ARBA00023136"/>
    </source>
</evidence>
<evidence type="ECO:0000256" key="1">
    <source>
        <dbReference type="ARBA" id="ARBA00004141"/>
    </source>
</evidence>
<evidence type="ECO:0000256" key="2">
    <source>
        <dbReference type="ARBA" id="ARBA00010663"/>
    </source>
</evidence>
<keyword evidence="8" id="KW-0807">Transducer</keyword>
<dbReference type="GO" id="GO:0005886">
    <property type="term" value="C:plasma membrane"/>
    <property type="evidence" value="ECO:0007669"/>
    <property type="project" value="TreeGrafter"/>
</dbReference>
<evidence type="ECO:0000256" key="4">
    <source>
        <dbReference type="ARBA" id="ARBA00022989"/>
    </source>
</evidence>
<dbReference type="AlphaFoldDB" id="A0A3R7PMH0"/>
<keyword evidence="4 9" id="KW-1133">Transmembrane helix</keyword>
<feature type="transmembrane region" description="Helical" evidence="9">
    <location>
        <begin position="87"/>
        <end position="106"/>
    </location>
</feature>
<dbReference type="Pfam" id="PF00001">
    <property type="entry name" value="7tm_1"/>
    <property type="match status" value="1"/>
</dbReference>
<keyword evidence="12" id="KW-1185">Reference proteome</keyword>
<evidence type="ECO:0000313" key="11">
    <source>
        <dbReference type="EMBL" id="ROT71291.1"/>
    </source>
</evidence>
<dbReference type="PRINTS" id="PR00237">
    <property type="entry name" value="GPCRRHODOPSN"/>
</dbReference>
<dbReference type="Proteomes" id="UP000283509">
    <property type="component" value="Unassembled WGS sequence"/>
</dbReference>
<evidence type="ECO:0000259" key="10">
    <source>
        <dbReference type="PROSITE" id="PS50262"/>
    </source>
</evidence>
<dbReference type="InterPro" id="IPR000276">
    <property type="entry name" value="GPCR_Rhodpsn"/>
</dbReference>
<dbReference type="GO" id="GO:0004930">
    <property type="term" value="F:G protein-coupled receptor activity"/>
    <property type="evidence" value="ECO:0007669"/>
    <property type="project" value="UniProtKB-KW"/>
</dbReference>
<reference evidence="11 12" key="1">
    <citation type="submission" date="2018-04" db="EMBL/GenBank/DDBJ databases">
        <authorList>
            <person name="Zhang X."/>
            <person name="Yuan J."/>
            <person name="Li F."/>
            <person name="Xiang J."/>
        </authorList>
    </citation>
    <scope>NUCLEOTIDE SEQUENCE [LARGE SCALE GENOMIC DNA]</scope>
    <source>
        <tissue evidence="11">Muscle</tissue>
    </source>
</reference>
<protein>
    <submittedName>
        <fullName evidence="11">Putative substance-K receptor-like</fullName>
    </submittedName>
</protein>
<comment type="caution">
    <text evidence="11">The sequence shown here is derived from an EMBL/GenBank/DDBJ whole genome shotgun (WGS) entry which is preliminary data.</text>
</comment>
<evidence type="ECO:0000256" key="3">
    <source>
        <dbReference type="ARBA" id="ARBA00022692"/>
    </source>
</evidence>
<feature type="non-terminal residue" evidence="11">
    <location>
        <position position="122"/>
    </location>
</feature>
<evidence type="ECO:0000313" key="12">
    <source>
        <dbReference type="Proteomes" id="UP000283509"/>
    </source>
</evidence>
<feature type="transmembrane region" description="Helical" evidence="9">
    <location>
        <begin position="24"/>
        <end position="50"/>
    </location>
</feature>
<keyword evidence="6 9" id="KW-0472">Membrane</keyword>
<dbReference type="Gene3D" id="1.20.1070.10">
    <property type="entry name" value="Rhodopsin 7-helix transmembrane proteins"/>
    <property type="match status" value="1"/>
</dbReference>